<dbReference type="Gene3D" id="3.30.310.70">
    <property type="entry name" value="TT1751-like domain"/>
    <property type="match status" value="1"/>
</dbReference>
<evidence type="ECO:0000313" key="2">
    <source>
        <dbReference type="EMBL" id="MBR1140217.1"/>
    </source>
</evidence>
<dbReference type="PANTHER" id="PTHR38342">
    <property type="entry name" value="SLR5037 PROTEIN"/>
    <property type="match status" value="1"/>
</dbReference>
<dbReference type="PANTHER" id="PTHR38342:SF2">
    <property type="entry name" value="INNER MEMBRANE OR EXPORTED"/>
    <property type="match status" value="1"/>
</dbReference>
<dbReference type="Proteomes" id="UP001314635">
    <property type="component" value="Unassembled WGS sequence"/>
</dbReference>
<keyword evidence="3" id="KW-1185">Reference proteome</keyword>
<dbReference type="EMBL" id="JAFCLK010000038">
    <property type="protein sequence ID" value="MBR1140217.1"/>
    <property type="molecule type" value="Genomic_DNA"/>
</dbReference>
<reference evidence="3" key="1">
    <citation type="journal article" date="2021" name="ISME J.">
        <title>Evolutionary origin and ecological implication of a unique nif island in free-living Bradyrhizobium lineages.</title>
        <authorList>
            <person name="Tao J."/>
        </authorList>
    </citation>
    <scope>NUCLEOTIDE SEQUENCE [LARGE SCALE GENOMIC DNA]</scope>
    <source>
        <strain evidence="3">SZCCT0094</strain>
    </source>
</reference>
<accession>A0ABS5GFT8</accession>
<organism evidence="2 3">
    <name type="scientific">Bradyrhizobium denitrificans</name>
    <dbReference type="NCBI Taxonomy" id="2734912"/>
    <lineage>
        <taxon>Bacteria</taxon>
        <taxon>Pseudomonadati</taxon>
        <taxon>Pseudomonadota</taxon>
        <taxon>Alphaproteobacteria</taxon>
        <taxon>Hyphomicrobiales</taxon>
        <taxon>Nitrobacteraceae</taxon>
        <taxon>Bradyrhizobium</taxon>
    </lineage>
</organism>
<protein>
    <submittedName>
        <fullName evidence="2">DUF302 domain-containing protein</fullName>
    </submittedName>
</protein>
<sequence>MAAEGLITLRSSFGPEETMNRFEAEVRAKGMTVFAHIDHAAGAAAVGLPLRPTDLLIFGAAKGGTPLMQVAQTIGIDLPLKALVWQDEAGTTFLSYNDPAYLTQRHGLSESTNPLVEAMSGAVKAIAAKATMTPE</sequence>
<evidence type="ECO:0000313" key="3">
    <source>
        <dbReference type="Proteomes" id="UP001314635"/>
    </source>
</evidence>
<comment type="caution">
    <text evidence="2">The sequence shown here is derived from an EMBL/GenBank/DDBJ whole genome shotgun (WGS) entry which is preliminary data.</text>
</comment>
<dbReference type="CDD" id="cd14797">
    <property type="entry name" value="DUF302"/>
    <property type="match status" value="1"/>
</dbReference>
<dbReference type="InterPro" id="IPR005180">
    <property type="entry name" value="DUF302"/>
</dbReference>
<gene>
    <name evidence="2" type="ORF">JQ619_31110</name>
</gene>
<name>A0ABS5GFT8_9BRAD</name>
<evidence type="ECO:0000259" key="1">
    <source>
        <dbReference type="Pfam" id="PF03625"/>
    </source>
</evidence>
<dbReference type="Pfam" id="PF03625">
    <property type="entry name" value="DUF302"/>
    <property type="match status" value="1"/>
</dbReference>
<dbReference type="RefSeq" id="WP_172240783.1">
    <property type="nucleotide sequence ID" value="NZ_JABFDP010000027.1"/>
</dbReference>
<dbReference type="InterPro" id="IPR035923">
    <property type="entry name" value="TT1751-like_sf"/>
</dbReference>
<proteinExistence type="predicted"/>
<feature type="domain" description="DUF302" evidence="1">
    <location>
        <begin position="37"/>
        <end position="99"/>
    </location>
</feature>
<dbReference type="SUPFAM" id="SSF103247">
    <property type="entry name" value="TT1751-like"/>
    <property type="match status" value="1"/>
</dbReference>